<dbReference type="InterPro" id="IPR028098">
    <property type="entry name" value="Glyco_trans_4-like_N"/>
</dbReference>
<dbReference type="EMBL" id="AP025739">
    <property type="protein sequence ID" value="BDI29922.1"/>
    <property type="molecule type" value="Genomic_DNA"/>
</dbReference>
<evidence type="ECO:0000313" key="2">
    <source>
        <dbReference type="Proteomes" id="UP000287394"/>
    </source>
</evidence>
<dbReference type="GO" id="GO:0016757">
    <property type="term" value="F:glycosyltransferase activity"/>
    <property type="evidence" value="ECO:0007669"/>
    <property type="project" value="InterPro"/>
</dbReference>
<dbReference type="CDD" id="cd03801">
    <property type="entry name" value="GT4_PimA-like"/>
    <property type="match status" value="1"/>
</dbReference>
<dbReference type="KEGG" id="ccot:CCAX7_19730"/>
<dbReference type="RefSeq" id="WP_119323770.1">
    <property type="nucleotide sequence ID" value="NZ_AP025739.1"/>
</dbReference>
<keyword evidence="2" id="KW-1185">Reference proteome</keyword>
<dbReference type="Pfam" id="PF00534">
    <property type="entry name" value="Glycos_transf_1"/>
    <property type="match status" value="1"/>
</dbReference>
<reference evidence="1 2" key="1">
    <citation type="journal article" date="2019" name="Int. J. Syst. Evol. Microbiol.">
        <title>Capsulimonas corticalis gen. nov., sp. nov., an aerobic capsulated bacterium, of a novel bacterial order, Capsulimonadales ord. nov., of the class Armatimonadia of the phylum Armatimonadetes.</title>
        <authorList>
            <person name="Li J."/>
            <person name="Kudo C."/>
            <person name="Tonouchi A."/>
        </authorList>
    </citation>
    <scope>NUCLEOTIDE SEQUENCE [LARGE SCALE GENOMIC DNA]</scope>
    <source>
        <strain evidence="1 2">AX-7</strain>
    </source>
</reference>
<dbReference type="Pfam" id="PF13439">
    <property type="entry name" value="Glyco_transf_4"/>
    <property type="match status" value="1"/>
</dbReference>
<dbReference type="PANTHER" id="PTHR12526">
    <property type="entry name" value="GLYCOSYLTRANSFERASE"/>
    <property type="match status" value="1"/>
</dbReference>
<dbReference type="InterPro" id="IPR001296">
    <property type="entry name" value="Glyco_trans_1"/>
</dbReference>
<proteinExistence type="predicted"/>
<dbReference type="OrthoDB" id="525353at2"/>
<dbReference type="Gene3D" id="3.40.50.2000">
    <property type="entry name" value="Glycogen Phosphorylase B"/>
    <property type="match status" value="2"/>
</dbReference>
<evidence type="ECO:0000313" key="1">
    <source>
        <dbReference type="EMBL" id="BDI29922.1"/>
    </source>
</evidence>
<accession>A0A402D2L2</accession>
<organism evidence="1 2">
    <name type="scientific">Capsulimonas corticalis</name>
    <dbReference type="NCBI Taxonomy" id="2219043"/>
    <lineage>
        <taxon>Bacteria</taxon>
        <taxon>Bacillati</taxon>
        <taxon>Armatimonadota</taxon>
        <taxon>Armatimonadia</taxon>
        <taxon>Capsulimonadales</taxon>
        <taxon>Capsulimonadaceae</taxon>
        <taxon>Capsulimonas</taxon>
    </lineage>
</organism>
<dbReference type="AlphaFoldDB" id="A0A402D2L2"/>
<dbReference type="Proteomes" id="UP000287394">
    <property type="component" value="Chromosome"/>
</dbReference>
<gene>
    <name evidence="1" type="ORF">CCAX7_19730</name>
</gene>
<sequence>MRIALAASVYLNKNAGMAGVTWRLGNAMRDQGAEVDFYFLDELASFRQQIPNDEIFPWRLAFAPKIRTYDVVDSTAENTILSVFPKRPLLVSRSHGLENVAHIERLKDAKLGGKQLSRVYPLYRGSVRLWEEKLAFQRADLAFFLNEYDRGFAVDHFGVTPAKAHVVPNGLATQFLGLPFDPNPDVDGKIKIAWIGGYIPRKGIRYAEPAFAAVLRKHPHVSISLFGTGEDAAATLQHYPTDLHDRIHILPRYNQEELVVLLKGHSIYLLPSLSEGFPGSVLEAMANGLASVLTDIPGPTEFAKDEKNALLVPPRSSVDIETALNRLIEDASLRNRIRAAGYESVQRYSWKQIASDTLALYESGLSQRKG</sequence>
<dbReference type="SUPFAM" id="SSF53756">
    <property type="entry name" value="UDP-Glycosyltransferase/glycogen phosphorylase"/>
    <property type="match status" value="1"/>
</dbReference>
<protein>
    <submittedName>
        <fullName evidence="1">Uncharacterized protein</fullName>
    </submittedName>
</protein>
<name>A0A402D2L2_9BACT</name>